<evidence type="ECO:0000259" key="7">
    <source>
        <dbReference type="Pfam" id="PF17827"/>
    </source>
</evidence>
<dbReference type="PANTHER" id="PTHR18895">
    <property type="entry name" value="HEMK METHYLTRANSFERASE"/>
    <property type="match status" value="1"/>
</dbReference>
<protein>
    <recommendedName>
        <fullName evidence="1">peptide chain release factor N(5)-glutamine methyltransferase</fullName>
        <ecNumber evidence="1">2.1.1.297</ecNumber>
    </recommendedName>
</protein>
<keyword evidence="2 8" id="KW-0489">Methyltransferase</keyword>
<dbReference type="GO" id="GO:0032259">
    <property type="term" value="P:methylation"/>
    <property type="evidence" value="ECO:0007669"/>
    <property type="project" value="UniProtKB-KW"/>
</dbReference>
<keyword evidence="3 8" id="KW-0808">Transferase</keyword>
<evidence type="ECO:0000256" key="5">
    <source>
        <dbReference type="ARBA" id="ARBA00048391"/>
    </source>
</evidence>
<dbReference type="Gene3D" id="1.10.8.10">
    <property type="entry name" value="DNA helicase RuvA subunit, C-terminal domain"/>
    <property type="match status" value="1"/>
</dbReference>
<feature type="domain" description="Release factor glutamine methyltransferase N-terminal" evidence="7">
    <location>
        <begin position="18"/>
        <end position="83"/>
    </location>
</feature>
<evidence type="ECO:0000313" key="9">
    <source>
        <dbReference type="Proteomes" id="UP001562159"/>
    </source>
</evidence>
<dbReference type="PANTHER" id="PTHR18895:SF74">
    <property type="entry name" value="MTRF1L RELEASE FACTOR GLUTAMINE METHYLTRANSFERASE"/>
    <property type="match status" value="1"/>
</dbReference>
<sequence length="295" mass="32146">MDTLYRSLRNHLAGSLQTLPDKPRENPDNALRALWYAAAGQPRSVVTAGEGELPLLDDDVGRRRLQQFIQRRLAGEPLAHLTGRAHFMGLDMLSGPAALIPRVETEQLAQAGIELLLEELRHPAARVIDVCTGSGNLAFAIAHHVPDAAVFAADISAEALALAEHNRRHLGLERVELRRGDLLEPFGDGFDGTIDLVLCAPPYILSGKVEQMAPEIAEHEPRLAFDGGPLGVTILLRLLEESPRLLRPGGWLALEVGLGQGPALGRRLLRDPHYDAVRQLADARGDVRVILARRA</sequence>
<evidence type="ECO:0000256" key="3">
    <source>
        <dbReference type="ARBA" id="ARBA00022679"/>
    </source>
</evidence>
<keyword evidence="4" id="KW-0949">S-adenosyl-L-methionine</keyword>
<accession>A0ABV4AR71</accession>
<evidence type="ECO:0000256" key="2">
    <source>
        <dbReference type="ARBA" id="ARBA00022603"/>
    </source>
</evidence>
<dbReference type="InterPro" id="IPR007848">
    <property type="entry name" value="Small_mtfrase_dom"/>
</dbReference>
<dbReference type="EC" id="2.1.1.297" evidence="1"/>
<dbReference type="Proteomes" id="UP001562159">
    <property type="component" value="Unassembled WGS sequence"/>
</dbReference>
<dbReference type="NCBIfam" id="TIGR00536">
    <property type="entry name" value="hemK_fam"/>
    <property type="match status" value="1"/>
</dbReference>
<dbReference type="InterPro" id="IPR050320">
    <property type="entry name" value="N5-glutamine_MTase"/>
</dbReference>
<gene>
    <name evidence="8" type="primary">prmC</name>
    <name evidence="8" type="ORF">AB7878_10740</name>
</gene>
<dbReference type="CDD" id="cd02440">
    <property type="entry name" value="AdoMet_MTases"/>
    <property type="match status" value="1"/>
</dbReference>
<evidence type="ECO:0000256" key="1">
    <source>
        <dbReference type="ARBA" id="ARBA00012771"/>
    </source>
</evidence>
<dbReference type="InterPro" id="IPR019874">
    <property type="entry name" value="RF_methyltr_PrmC"/>
</dbReference>
<dbReference type="EMBL" id="JBGBPY010000001">
    <property type="protein sequence ID" value="MEY2182894.1"/>
    <property type="molecule type" value="Genomic_DNA"/>
</dbReference>
<name>A0ABV4AR71_9GAMM</name>
<dbReference type="InterPro" id="IPR004556">
    <property type="entry name" value="HemK-like"/>
</dbReference>
<dbReference type="Pfam" id="PF17827">
    <property type="entry name" value="PrmC_N"/>
    <property type="match status" value="1"/>
</dbReference>
<dbReference type="Pfam" id="PF05175">
    <property type="entry name" value="MTS"/>
    <property type="match status" value="1"/>
</dbReference>
<dbReference type="InterPro" id="IPR029063">
    <property type="entry name" value="SAM-dependent_MTases_sf"/>
</dbReference>
<reference evidence="8 9" key="1">
    <citation type="submission" date="2024-07" db="EMBL/GenBank/DDBJ databases">
        <title>Molecular mechanisms and environmental adaptations of flagellar loss and biofilm growth of Rhodanobacter under environmental stress.</title>
        <authorList>
            <person name="Chen M."/>
        </authorList>
    </citation>
    <scope>NUCLEOTIDE SEQUENCE [LARGE SCALE GENOMIC DNA]</scope>
    <source>
        <strain evidence="8 9">RS22</strain>
    </source>
</reference>
<dbReference type="Gene3D" id="3.40.50.150">
    <property type="entry name" value="Vaccinia Virus protein VP39"/>
    <property type="match status" value="1"/>
</dbReference>
<dbReference type="NCBIfam" id="TIGR03534">
    <property type="entry name" value="RF_mod_PrmC"/>
    <property type="match status" value="1"/>
</dbReference>
<dbReference type="GO" id="GO:0102559">
    <property type="term" value="F:peptide chain release factor N(5)-glutamine methyltransferase activity"/>
    <property type="evidence" value="ECO:0007669"/>
    <property type="project" value="UniProtKB-EC"/>
</dbReference>
<dbReference type="InterPro" id="IPR040758">
    <property type="entry name" value="PrmC_N"/>
</dbReference>
<proteinExistence type="predicted"/>
<keyword evidence="9" id="KW-1185">Reference proteome</keyword>
<feature type="domain" description="Methyltransferase small" evidence="6">
    <location>
        <begin position="111"/>
        <end position="217"/>
    </location>
</feature>
<evidence type="ECO:0000313" key="8">
    <source>
        <dbReference type="EMBL" id="MEY2182894.1"/>
    </source>
</evidence>
<dbReference type="SUPFAM" id="SSF53335">
    <property type="entry name" value="S-adenosyl-L-methionine-dependent methyltransferases"/>
    <property type="match status" value="1"/>
</dbReference>
<evidence type="ECO:0000259" key="6">
    <source>
        <dbReference type="Pfam" id="PF05175"/>
    </source>
</evidence>
<comment type="catalytic activity">
    <reaction evidence="5">
        <text>L-glutaminyl-[peptide chain release factor] + S-adenosyl-L-methionine = N(5)-methyl-L-glutaminyl-[peptide chain release factor] + S-adenosyl-L-homocysteine + H(+)</text>
        <dbReference type="Rhea" id="RHEA:42896"/>
        <dbReference type="Rhea" id="RHEA-COMP:10271"/>
        <dbReference type="Rhea" id="RHEA-COMP:10272"/>
        <dbReference type="ChEBI" id="CHEBI:15378"/>
        <dbReference type="ChEBI" id="CHEBI:30011"/>
        <dbReference type="ChEBI" id="CHEBI:57856"/>
        <dbReference type="ChEBI" id="CHEBI:59789"/>
        <dbReference type="ChEBI" id="CHEBI:61891"/>
        <dbReference type="EC" id="2.1.1.297"/>
    </reaction>
</comment>
<comment type="caution">
    <text evidence="8">The sequence shown here is derived from an EMBL/GenBank/DDBJ whole genome shotgun (WGS) entry which is preliminary data.</text>
</comment>
<organism evidence="8 9">
    <name type="scientific">Rhodanobacter humi</name>
    <dbReference type="NCBI Taxonomy" id="1888173"/>
    <lineage>
        <taxon>Bacteria</taxon>
        <taxon>Pseudomonadati</taxon>
        <taxon>Pseudomonadota</taxon>
        <taxon>Gammaproteobacteria</taxon>
        <taxon>Lysobacterales</taxon>
        <taxon>Rhodanobacteraceae</taxon>
        <taxon>Rhodanobacter</taxon>
    </lineage>
</organism>
<evidence type="ECO:0000256" key="4">
    <source>
        <dbReference type="ARBA" id="ARBA00022691"/>
    </source>
</evidence>